<dbReference type="Pfam" id="PF13561">
    <property type="entry name" value="adh_short_C2"/>
    <property type="match status" value="1"/>
</dbReference>
<dbReference type="PRINTS" id="PR00080">
    <property type="entry name" value="SDRFAMILY"/>
</dbReference>
<evidence type="ECO:0000256" key="11">
    <source>
        <dbReference type="ARBA" id="ARBA00042565"/>
    </source>
</evidence>
<evidence type="ECO:0000256" key="13">
    <source>
        <dbReference type="ARBA" id="ARBA00043199"/>
    </source>
</evidence>
<dbReference type="PROSITE" id="PS00061">
    <property type="entry name" value="ADH_SHORT"/>
    <property type="match status" value="1"/>
</dbReference>
<keyword evidence="4" id="KW-0520">NAD</keyword>
<dbReference type="PRINTS" id="PR00081">
    <property type="entry name" value="GDHRDH"/>
</dbReference>
<dbReference type="InterPro" id="IPR036291">
    <property type="entry name" value="NAD(P)-bd_dom_sf"/>
</dbReference>
<dbReference type="Gene3D" id="3.40.50.720">
    <property type="entry name" value="NAD(P)-binding Rossmann-like Domain"/>
    <property type="match status" value="1"/>
</dbReference>
<evidence type="ECO:0000313" key="16">
    <source>
        <dbReference type="Proteomes" id="UP000007110"/>
    </source>
</evidence>
<evidence type="ECO:0000256" key="2">
    <source>
        <dbReference type="ARBA" id="ARBA00006484"/>
    </source>
</evidence>
<evidence type="ECO:0000256" key="12">
    <source>
        <dbReference type="ARBA" id="ARBA00043083"/>
    </source>
</evidence>
<dbReference type="SUPFAM" id="SSF51735">
    <property type="entry name" value="NAD(P)-binding Rossmann-fold domains"/>
    <property type="match status" value="1"/>
</dbReference>
<sequence length="245" mass="26028">MGRLAGKVAVVTAAAQGIGRATAQALAREGATVHATDINLEKLNELKDTKGLTVSKLDVTNKEEVTKFLAGIPKIDILFNCAGFVFNGTVLDTEEKDFDFSFNLNVKSMFFLAKAVLPKMLEQNSGSIINMSSVASSIKGPPNRCLYSTTKAAVIGFTKAVAGDFVSKGIRCNAICPGTIDTPSLHQRMEATGDKEQAMKSFLARQPSGRLGTPEEVANTVVFLASDESSFITGSEIKVDGGWAN</sequence>
<evidence type="ECO:0000256" key="5">
    <source>
        <dbReference type="ARBA" id="ARBA00034698"/>
    </source>
</evidence>
<evidence type="ECO:0000256" key="6">
    <source>
        <dbReference type="ARBA" id="ARBA00038956"/>
    </source>
</evidence>
<dbReference type="GO" id="GO:0016616">
    <property type="term" value="F:oxidoreductase activity, acting on the CH-OH group of donors, NAD or NADP as acceptor"/>
    <property type="evidence" value="ECO:0000318"/>
    <property type="project" value="GO_Central"/>
</dbReference>
<comment type="similarity">
    <text evidence="2">Belongs to the short-chain dehydrogenases/reductases (SDR) family.</text>
</comment>
<evidence type="ECO:0000256" key="4">
    <source>
        <dbReference type="ARBA" id="ARBA00023027"/>
    </source>
</evidence>
<dbReference type="GO" id="GO:0016617">
    <property type="term" value="F:4-oxoproline reductase activity"/>
    <property type="evidence" value="ECO:0007669"/>
    <property type="project" value="UniProtKB-EC"/>
</dbReference>
<dbReference type="EC" id="1.1.1.104" evidence="6"/>
<dbReference type="InParanoid" id="A0A7M7PGG9"/>
<comment type="catalytic activity">
    <reaction evidence="14">
        <text>(R)-3-hydroxybutanoate + NAD(+) = acetoacetate + NADH + H(+)</text>
        <dbReference type="Rhea" id="RHEA:20521"/>
        <dbReference type="ChEBI" id="CHEBI:10983"/>
        <dbReference type="ChEBI" id="CHEBI:13705"/>
        <dbReference type="ChEBI" id="CHEBI:15378"/>
        <dbReference type="ChEBI" id="CHEBI:57540"/>
        <dbReference type="ChEBI" id="CHEBI:57945"/>
        <dbReference type="EC" id="1.1.1.30"/>
    </reaction>
</comment>
<dbReference type="FunFam" id="3.40.50.720:FF:000084">
    <property type="entry name" value="Short-chain dehydrogenase reductase"/>
    <property type="match status" value="1"/>
</dbReference>
<dbReference type="CDD" id="cd05368">
    <property type="entry name" value="DHRS6_like_SDR_c"/>
    <property type="match status" value="1"/>
</dbReference>
<keyword evidence="16" id="KW-1185">Reference proteome</keyword>
<evidence type="ECO:0000256" key="14">
    <source>
        <dbReference type="ARBA" id="ARBA00049550"/>
    </source>
</evidence>
<proteinExistence type="inferred from homology"/>
<dbReference type="InterPro" id="IPR051122">
    <property type="entry name" value="SDR_DHRS6-like"/>
</dbReference>
<evidence type="ECO:0000256" key="7">
    <source>
        <dbReference type="ARBA" id="ARBA00038959"/>
    </source>
</evidence>
<dbReference type="CTD" id="56898"/>
<dbReference type="Proteomes" id="UP000007110">
    <property type="component" value="Unassembled WGS sequence"/>
</dbReference>
<dbReference type="InterPro" id="IPR020904">
    <property type="entry name" value="Sc_DH/Rdtase_CS"/>
</dbReference>
<dbReference type="FunCoup" id="A0A7M7PGG9">
    <property type="interactions" value="111"/>
</dbReference>
<dbReference type="PANTHER" id="PTHR43477">
    <property type="entry name" value="DIHYDROANTICAPSIN 7-DEHYDROGENASE"/>
    <property type="match status" value="1"/>
</dbReference>
<evidence type="ECO:0000256" key="10">
    <source>
        <dbReference type="ARBA" id="ARBA00042309"/>
    </source>
</evidence>
<dbReference type="EC" id="1.1.1.30" evidence="7"/>
<dbReference type="GeneID" id="586067"/>
<keyword evidence="3" id="KW-0560">Oxidoreductase</keyword>
<evidence type="ECO:0000256" key="1">
    <source>
        <dbReference type="ARBA" id="ARBA00004924"/>
    </source>
</evidence>
<evidence type="ECO:0000256" key="8">
    <source>
        <dbReference type="ARBA" id="ARBA00039194"/>
    </source>
</evidence>
<protein>
    <recommendedName>
        <fullName evidence="8">Dehydrogenase/reductase SDR family member 6</fullName>
        <ecNumber evidence="6">1.1.1.104</ecNumber>
        <ecNumber evidence="7">1.1.1.30</ecNumber>
    </recommendedName>
    <alternativeName>
        <fullName evidence="12">(R)-beta-hydroxybutyrate dehydrogenase</fullName>
    </alternativeName>
    <alternativeName>
        <fullName evidence="10">3-hydroxybutyrate dehydrogenase type 2</fullName>
    </alternativeName>
    <alternativeName>
        <fullName evidence="13">4-oxo-L-proline reductase</fullName>
    </alternativeName>
    <alternativeName>
        <fullName evidence="11">Oxidoreductase UCPA</fullName>
    </alternativeName>
    <alternativeName>
        <fullName evidence="9">Short chain dehydrogenase/reductase family 15C member 1</fullName>
    </alternativeName>
</protein>
<dbReference type="GO" id="GO:0003858">
    <property type="term" value="F:3-hydroxybutyrate dehydrogenase activity"/>
    <property type="evidence" value="ECO:0007669"/>
    <property type="project" value="UniProtKB-EC"/>
</dbReference>
<reference evidence="15" key="2">
    <citation type="submission" date="2021-01" db="UniProtKB">
        <authorList>
            <consortium name="EnsemblMetazoa"/>
        </authorList>
    </citation>
    <scope>IDENTIFICATION</scope>
</reference>
<evidence type="ECO:0000256" key="3">
    <source>
        <dbReference type="ARBA" id="ARBA00023002"/>
    </source>
</evidence>
<dbReference type="RefSeq" id="XP_030850330.1">
    <property type="nucleotide sequence ID" value="XM_030994470.1"/>
</dbReference>
<comment type="pathway">
    <text evidence="5">Amino-acid metabolism.</text>
</comment>
<dbReference type="AlphaFoldDB" id="A0A7M7PGG9"/>
<dbReference type="OrthoDB" id="47007at2759"/>
<dbReference type="InterPro" id="IPR002347">
    <property type="entry name" value="SDR_fam"/>
</dbReference>
<evidence type="ECO:0000256" key="9">
    <source>
        <dbReference type="ARBA" id="ARBA00041727"/>
    </source>
</evidence>
<dbReference type="OMA" id="YMTGTDF"/>
<evidence type="ECO:0000313" key="15">
    <source>
        <dbReference type="EnsemblMetazoa" id="XP_030850330"/>
    </source>
</evidence>
<accession>A0A7M7PGG9</accession>
<name>A0A7M7PGG9_STRPU</name>
<comment type="pathway">
    <text evidence="1">Siderophore biosynthesis.</text>
</comment>
<dbReference type="EnsemblMetazoa" id="XM_030994470">
    <property type="protein sequence ID" value="XP_030850330"/>
    <property type="gene ID" value="LOC586067"/>
</dbReference>
<dbReference type="PANTHER" id="PTHR43477:SF4">
    <property type="entry name" value="DEHYDROGENASE_REDUCTASE SDR FAMILY MEMBER 6"/>
    <property type="match status" value="1"/>
</dbReference>
<organism evidence="15 16">
    <name type="scientific">Strongylocentrotus purpuratus</name>
    <name type="common">Purple sea urchin</name>
    <dbReference type="NCBI Taxonomy" id="7668"/>
    <lineage>
        <taxon>Eukaryota</taxon>
        <taxon>Metazoa</taxon>
        <taxon>Echinodermata</taxon>
        <taxon>Eleutherozoa</taxon>
        <taxon>Echinozoa</taxon>
        <taxon>Echinoidea</taxon>
        <taxon>Euechinoidea</taxon>
        <taxon>Echinacea</taxon>
        <taxon>Camarodonta</taxon>
        <taxon>Echinidea</taxon>
        <taxon>Strongylocentrotidae</taxon>
        <taxon>Strongylocentrotus</taxon>
    </lineage>
</organism>
<dbReference type="KEGG" id="spu:586067"/>
<dbReference type="GO" id="GO:0005737">
    <property type="term" value="C:cytoplasm"/>
    <property type="evidence" value="ECO:0000318"/>
    <property type="project" value="GO_Central"/>
</dbReference>
<reference evidence="16" key="1">
    <citation type="submission" date="2015-02" db="EMBL/GenBank/DDBJ databases">
        <title>Genome sequencing for Strongylocentrotus purpuratus.</title>
        <authorList>
            <person name="Murali S."/>
            <person name="Liu Y."/>
            <person name="Vee V."/>
            <person name="English A."/>
            <person name="Wang M."/>
            <person name="Skinner E."/>
            <person name="Han Y."/>
            <person name="Muzny D.M."/>
            <person name="Worley K.C."/>
            <person name="Gibbs R.A."/>
        </authorList>
    </citation>
    <scope>NUCLEOTIDE SEQUENCE</scope>
</reference>